<keyword evidence="2" id="KW-1185">Reference proteome</keyword>
<proteinExistence type="predicted"/>
<organism evidence="1 2">
    <name type="scientific">Anguilla anguilla</name>
    <name type="common">European freshwater eel</name>
    <name type="synonym">Muraena anguilla</name>
    <dbReference type="NCBI Taxonomy" id="7936"/>
    <lineage>
        <taxon>Eukaryota</taxon>
        <taxon>Metazoa</taxon>
        <taxon>Chordata</taxon>
        <taxon>Craniata</taxon>
        <taxon>Vertebrata</taxon>
        <taxon>Euteleostomi</taxon>
        <taxon>Actinopterygii</taxon>
        <taxon>Neopterygii</taxon>
        <taxon>Teleostei</taxon>
        <taxon>Anguilliformes</taxon>
        <taxon>Anguillidae</taxon>
        <taxon>Anguilla</taxon>
    </lineage>
</organism>
<dbReference type="EMBL" id="JAFIRN010000003">
    <property type="protein sequence ID" value="KAG5851703.1"/>
    <property type="molecule type" value="Genomic_DNA"/>
</dbReference>
<reference evidence="1" key="1">
    <citation type="submission" date="2021-01" db="EMBL/GenBank/DDBJ databases">
        <title>A chromosome-scale assembly of European eel, Anguilla anguilla.</title>
        <authorList>
            <person name="Henkel C."/>
            <person name="Jong-Raadsen S.A."/>
            <person name="Dufour S."/>
            <person name="Weltzien F.-A."/>
            <person name="Palstra A.P."/>
            <person name="Pelster B."/>
            <person name="Spaink H.P."/>
            <person name="Van Den Thillart G.E."/>
            <person name="Jansen H."/>
            <person name="Zahm M."/>
            <person name="Klopp C."/>
            <person name="Cedric C."/>
            <person name="Louis A."/>
            <person name="Berthelot C."/>
            <person name="Parey E."/>
            <person name="Roest Crollius H."/>
            <person name="Montfort J."/>
            <person name="Robinson-Rechavi M."/>
            <person name="Bucao C."/>
            <person name="Bouchez O."/>
            <person name="Gislard M."/>
            <person name="Lluch J."/>
            <person name="Milhes M."/>
            <person name="Lampietro C."/>
            <person name="Lopez Roques C."/>
            <person name="Donnadieu C."/>
            <person name="Braasch I."/>
            <person name="Desvignes T."/>
            <person name="Postlethwait J."/>
            <person name="Bobe J."/>
            <person name="Guiguen Y."/>
            <person name="Dirks R."/>
        </authorList>
    </citation>
    <scope>NUCLEOTIDE SEQUENCE</scope>
    <source>
        <strain evidence="1">Tag_6206</strain>
        <tissue evidence="1">Liver</tissue>
    </source>
</reference>
<gene>
    <name evidence="1" type="ORF">ANANG_G00054500</name>
</gene>
<dbReference type="Proteomes" id="UP001044222">
    <property type="component" value="Unassembled WGS sequence"/>
</dbReference>
<accession>A0A9D3MPQ3</accession>
<name>A0A9D3MPQ3_ANGAN</name>
<evidence type="ECO:0000313" key="2">
    <source>
        <dbReference type="Proteomes" id="UP001044222"/>
    </source>
</evidence>
<protein>
    <submittedName>
        <fullName evidence="1">Uncharacterized protein</fullName>
    </submittedName>
</protein>
<evidence type="ECO:0000313" key="1">
    <source>
        <dbReference type="EMBL" id="KAG5851703.1"/>
    </source>
</evidence>
<dbReference type="AlphaFoldDB" id="A0A9D3MPQ3"/>
<sequence length="76" mass="8867">THTHTHTHTHPHTQHIPTPILSLPHRLQSCVLAHWKVCINMSQCGELLGFRVCESVFWVHYDSSVLWHTYICVRCV</sequence>
<comment type="caution">
    <text evidence="1">The sequence shown here is derived from an EMBL/GenBank/DDBJ whole genome shotgun (WGS) entry which is preliminary data.</text>
</comment>
<feature type="non-terminal residue" evidence="1">
    <location>
        <position position="1"/>
    </location>
</feature>